<gene>
    <name evidence="3" type="ORF">SAMN05660226_02663</name>
</gene>
<evidence type="ECO:0000313" key="3">
    <source>
        <dbReference type="EMBL" id="SKB68827.1"/>
    </source>
</evidence>
<evidence type="ECO:0000259" key="2">
    <source>
        <dbReference type="Pfam" id="PF13628"/>
    </source>
</evidence>
<dbReference type="EMBL" id="FUYS01000006">
    <property type="protein sequence ID" value="SKB68827.1"/>
    <property type="molecule type" value="Genomic_DNA"/>
</dbReference>
<reference evidence="3 4" key="1">
    <citation type="submission" date="2017-02" db="EMBL/GenBank/DDBJ databases">
        <authorList>
            <person name="Peterson S.W."/>
        </authorList>
    </citation>
    <scope>NUCLEOTIDE SEQUENCE [LARGE SCALE GENOMIC DNA]</scope>
    <source>
        <strain evidence="3 4">DSM 22899</strain>
    </source>
</reference>
<dbReference type="PANTHER" id="PTHR38593:SF1">
    <property type="entry name" value="BLR2558 PROTEIN"/>
    <property type="match status" value="1"/>
</dbReference>
<dbReference type="Gene3D" id="1.20.1260.10">
    <property type="match status" value="1"/>
</dbReference>
<dbReference type="PANTHER" id="PTHR38593">
    <property type="entry name" value="BLR2558 PROTEIN"/>
    <property type="match status" value="1"/>
</dbReference>
<organism evidence="3 4">
    <name type="scientific">Parapedobacter luteus</name>
    <dbReference type="NCBI Taxonomy" id="623280"/>
    <lineage>
        <taxon>Bacteria</taxon>
        <taxon>Pseudomonadati</taxon>
        <taxon>Bacteroidota</taxon>
        <taxon>Sphingobacteriia</taxon>
        <taxon>Sphingobacteriales</taxon>
        <taxon>Sphingobacteriaceae</taxon>
        <taxon>Parapedobacter</taxon>
    </lineage>
</organism>
<keyword evidence="1" id="KW-0732">Signal</keyword>
<sequence length="183" mass="20472">MKKKEKKQMKKINLLWLVMPCVLLAGACDDDDDDRVDRMQNQEFVTLAASSNRFEIEAGELAGEQGADDRVIEYGNHMVMDHGMAGTELAALATAKGWNMPNDLLEKEREMLEDLMVLEGAAFDQEFARKMVISHEEAVSLFERASGPEGVLDEELREWAAGKLPTLRAHLEDARALNAQINP</sequence>
<dbReference type="OrthoDB" id="883203at2"/>
<keyword evidence="4" id="KW-1185">Reference proteome</keyword>
<dbReference type="InterPro" id="IPR012347">
    <property type="entry name" value="Ferritin-like"/>
</dbReference>
<dbReference type="AlphaFoldDB" id="A0A1T5DB66"/>
<feature type="chain" id="PRO_5012843528" evidence="1">
    <location>
        <begin position="28"/>
        <end position="183"/>
    </location>
</feature>
<name>A0A1T5DB66_9SPHI</name>
<proteinExistence type="predicted"/>
<evidence type="ECO:0000256" key="1">
    <source>
        <dbReference type="SAM" id="SignalP"/>
    </source>
</evidence>
<accession>A0A1T5DB66</accession>
<dbReference type="Pfam" id="PF13628">
    <property type="entry name" value="DUF4142"/>
    <property type="match status" value="1"/>
</dbReference>
<feature type="domain" description="DUF4142" evidence="2">
    <location>
        <begin position="40"/>
        <end position="177"/>
    </location>
</feature>
<dbReference type="STRING" id="623280.SAMN05660226_02663"/>
<protein>
    <submittedName>
        <fullName evidence="3">Putative membrane protein</fullName>
    </submittedName>
</protein>
<feature type="signal peptide" evidence="1">
    <location>
        <begin position="1"/>
        <end position="27"/>
    </location>
</feature>
<dbReference type="PROSITE" id="PS51257">
    <property type="entry name" value="PROKAR_LIPOPROTEIN"/>
    <property type="match status" value="1"/>
</dbReference>
<dbReference type="Proteomes" id="UP000190541">
    <property type="component" value="Unassembled WGS sequence"/>
</dbReference>
<evidence type="ECO:0000313" key="4">
    <source>
        <dbReference type="Proteomes" id="UP000190541"/>
    </source>
</evidence>
<dbReference type="InterPro" id="IPR025419">
    <property type="entry name" value="DUF4142"/>
</dbReference>